<sequence length="69" mass="7556">SHITDIDDELWDLVKEGVTFKILNETGRLSIADKMVALTDLPSVKISTPPSDLSMPLITDAWGVVFIGE</sequence>
<proteinExistence type="predicted"/>
<evidence type="ECO:0000313" key="2">
    <source>
        <dbReference type="Proteomes" id="UP000265520"/>
    </source>
</evidence>
<dbReference type="Proteomes" id="UP000265520">
    <property type="component" value="Unassembled WGS sequence"/>
</dbReference>
<comment type="caution">
    <text evidence="1">The sequence shown here is derived from an EMBL/GenBank/DDBJ whole genome shotgun (WGS) entry which is preliminary data.</text>
</comment>
<accession>A0A392UG98</accession>
<feature type="non-terminal residue" evidence="1">
    <location>
        <position position="1"/>
    </location>
</feature>
<keyword evidence="2" id="KW-1185">Reference proteome</keyword>
<evidence type="ECO:0000313" key="1">
    <source>
        <dbReference type="EMBL" id="MCI71704.1"/>
    </source>
</evidence>
<dbReference type="EMBL" id="LXQA010802109">
    <property type="protein sequence ID" value="MCI71704.1"/>
    <property type="molecule type" value="Genomic_DNA"/>
</dbReference>
<name>A0A392UG98_9FABA</name>
<dbReference type="AlphaFoldDB" id="A0A392UG98"/>
<protein>
    <submittedName>
        <fullName evidence="1">Uncharacterized protein</fullName>
    </submittedName>
</protein>
<organism evidence="1 2">
    <name type="scientific">Trifolium medium</name>
    <dbReference type="NCBI Taxonomy" id="97028"/>
    <lineage>
        <taxon>Eukaryota</taxon>
        <taxon>Viridiplantae</taxon>
        <taxon>Streptophyta</taxon>
        <taxon>Embryophyta</taxon>
        <taxon>Tracheophyta</taxon>
        <taxon>Spermatophyta</taxon>
        <taxon>Magnoliopsida</taxon>
        <taxon>eudicotyledons</taxon>
        <taxon>Gunneridae</taxon>
        <taxon>Pentapetalae</taxon>
        <taxon>rosids</taxon>
        <taxon>fabids</taxon>
        <taxon>Fabales</taxon>
        <taxon>Fabaceae</taxon>
        <taxon>Papilionoideae</taxon>
        <taxon>50 kb inversion clade</taxon>
        <taxon>NPAAA clade</taxon>
        <taxon>Hologalegina</taxon>
        <taxon>IRL clade</taxon>
        <taxon>Trifolieae</taxon>
        <taxon>Trifolium</taxon>
    </lineage>
</organism>
<reference evidence="1 2" key="1">
    <citation type="journal article" date="2018" name="Front. Plant Sci.">
        <title>Red Clover (Trifolium pratense) and Zigzag Clover (T. medium) - A Picture of Genomic Similarities and Differences.</title>
        <authorList>
            <person name="Dluhosova J."/>
            <person name="Istvanek J."/>
            <person name="Nedelnik J."/>
            <person name="Repkova J."/>
        </authorList>
    </citation>
    <scope>NUCLEOTIDE SEQUENCE [LARGE SCALE GENOMIC DNA]</scope>
    <source>
        <strain evidence="2">cv. 10/8</strain>
        <tissue evidence="1">Leaf</tissue>
    </source>
</reference>